<comment type="caution">
    <text evidence="2">The sequence shown here is derived from an EMBL/GenBank/DDBJ whole genome shotgun (WGS) entry which is preliminary data.</text>
</comment>
<feature type="signal peptide" evidence="1">
    <location>
        <begin position="1"/>
        <end position="21"/>
    </location>
</feature>
<organism evidence="2 3">
    <name type="scientific">Terrimonas rubra</name>
    <dbReference type="NCBI Taxonomy" id="1035890"/>
    <lineage>
        <taxon>Bacteria</taxon>
        <taxon>Pseudomonadati</taxon>
        <taxon>Bacteroidota</taxon>
        <taxon>Chitinophagia</taxon>
        <taxon>Chitinophagales</taxon>
        <taxon>Chitinophagaceae</taxon>
        <taxon>Terrimonas</taxon>
    </lineage>
</organism>
<dbReference type="RefSeq" id="WP_386099253.1">
    <property type="nucleotide sequence ID" value="NZ_JBHUOZ010000003.1"/>
</dbReference>
<keyword evidence="3" id="KW-1185">Reference proteome</keyword>
<name>A0ABW6A5H0_9BACT</name>
<accession>A0ABW6A5H0</accession>
<gene>
    <name evidence="2" type="ORF">ACFS6H_12785</name>
</gene>
<dbReference type="PROSITE" id="PS51257">
    <property type="entry name" value="PROKAR_LIPOPROTEIN"/>
    <property type="match status" value="1"/>
</dbReference>
<sequence>MRFLRITFFSLVILFTISSCGSEKETFDTPAMSDYLPMQVGKYIIYRMDSTVFTNLNTTIEVHKYQVKHEVASVTTDNAGRTTYIVNRSIRNEAGTSGWQANGNYTVVTAGDQTEVVDDNLRVIKLHIPLREGFSWKGNRHLPLEPYKNVYTFSVDNDMQNWDFYYDSFDNFSHEGNNYEDVLTVEQIDESDNLPIQTNTTIASRIRSVDRYAKNIGLVYKEYTLWEYQNNPSAPNPTYTGFGVVMWMIEHN</sequence>
<protein>
    <submittedName>
        <fullName evidence="2">Uncharacterized protein</fullName>
    </submittedName>
</protein>
<feature type="chain" id="PRO_5047109554" evidence="1">
    <location>
        <begin position="22"/>
        <end position="252"/>
    </location>
</feature>
<evidence type="ECO:0000313" key="2">
    <source>
        <dbReference type="EMBL" id="MFD2920595.1"/>
    </source>
</evidence>
<reference evidence="3" key="1">
    <citation type="journal article" date="2019" name="Int. J. Syst. Evol. Microbiol.">
        <title>The Global Catalogue of Microorganisms (GCM) 10K type strain sequencing project: providing services to taxonomists for standard genome sequencing and annotation.</title>
        <authorList>
            <consortium name="The Broad Institute Genomics Platform"/>
            <consortium name="The Broad Institute Genome Sequencing Center for Infectious Disease"/>
            <person name="Wu L."/>
            <person name="Ma J."/>
        </authorList>
    </citation>
    <scope>NUCLEOTIDE SEQUENCE [LARGE SCALE GENOMIC DNA]</scope>
    <source>
        <strain evidence="3">KCTC 23299</strain>
    </source>
</reference>
<proteinExistence type="predicted"/>
<keyword evidence="1" id="KW-0732">Signal</keyword>
<dbReference type="EMBL" id="JBHUOZ010000003">
    <property type="protein sequence ID" value="MFD2920595.1"/>
    <property type="molecule type" value="Genomic_DNA"/>
</dbReference>
<evidence type="ECO:0000313" key="3">
    <source>
        <dbReference type="Proteomes" id="UP001597511"/>
    </source>
</evidence>
<evidence type="ECO:0000256" key="1">
    <source>
        <dbReference type="SAM" id="SignalP"/>
    </source>
</evidence>
<dbReference type="Proteomes" id="UP001597511">
    <property type="component" value="Unassembled WGS sequence"/>
</dbReference>